<evidence type="ECO:0000256" key="6">
    <source>
        <dbReference type="ARBA" id="ARBA00023136"/>
    </source>
</evidence>
<proteinExistence type="inferred from homology"/>
<name>A0A839E6T1_9PSEU</name>
<evidence type="ECO:0000256" key="1">
    <source>
        <dbReference type="ARBA" id="ARBA00004141"/>
    </source>
</evidence>
<feature type="transmembrane region" description="Helical" evidence="9">
    <location>
        <begin position="302"/>
        <end position="321"/>
    </location>
</feature>
<evidence type="ECO:0000256" key="9">
    <source>
        <dbReference type="SAM" id="Phobius"/>
    </source>
</evidence>
<evidence type="ECO:0000256" key="2">
    <source>
        <dbReference type="ARBA" id="ARBA00006772"/>
    </source>
</evidence>
<gene>
    <name evidence="10" type="ORF">FHX42_003967</name>
</gene>
<dbReference type="RefSeq" id="WP_182545814.1">
    <property type="nucleotide sequence ID" value="NZ_JACGWZ010000006.1"/>
</dbReference>
<feature type="transmembrane region" description="Helical" evidence="9">
    <location>
        <begin position="34"/>
        <end position="51"/>
    </location>
</feature>
<comment type="similarity">
    <text evidence="2">Belongs to the SLC13A/DASS transporter (TC 2.A.47) family. NADC subfamily.</text>
</comment>
<feature type="transmembrane region" description="Helical" evidence="9">
    <location>
        <begin position="199"/>
        <end position="225"/>
    </location>
</feature>
<protein>
    <recommendedName>
        <fullName evidence="3">Sodium-dependent dicarboxylate transporter SdcS</fullName>
    </recommendedName>
    <alternativeName>
        <fullName evidence="7">Na(+)/dicarboxylate symporter</fullName>
    </alternativeName>
</protein>
<dbReference type="GO" id="GO:0008514">
    <property type="term" value="F:organic anion transmembrane transporter activity"/>
    <property type="evidence" value="ECO:0007669"/>
    <property type="project" value="UniProtKB-ARBA"/>
</dbReference>
<dbReference type="NCBIfam" id="TIGR00785">
    <property type="entry name" value="dass"/>
    <property type="match status" value="1"/>
</dbReference>
<keyword evidence="4 9" id="KW-0812">Transmembrane</keyword>
<dbReference type="PANTHER" id="PTHR10283:SF82">
    <property type="entry name" value="SOLUTE CARRIER FAMILY 13 MEMBER 2"/>
    <property type="match status" value="1"/>
</dbReference>
<evidence type="ECO:0000256" key="5">
    <source>
        <dbReference type="ARBA" id="ARBA00022989"/>
    </source>
</evidence>
<reference evidence="10 11" key="1">
    <citation type="submission" date="2020-07" db="EMBL/GenBank/DDBJ databases">
        <title>Sequencing the genomes of 1000 actinobacteria strains.</title>
        <authorList>
            <person name="Klenk H.-P."/>
        </authorList>
    </citation>
    <scope>NUCLEOTIDE SEQUENCE [LARGE SCALE GENOMIC DNA]</scope>
    <source>
        <strain evidence="10 11">DSM 45975</strain>
    </source>
</reference>
<evidence type="ECO:0000256" key="8">
    <source>
        <dbReference type="SAM" id="MobiDB-lite"/>
    </source>
</evidence>
<feature type="transmembrane region" description="Helical" evidence="9">
    <location>
        <begin position="169"/>
        <end position="187"/>
    </location>
</feature>
<comment type="subcellular location">
    <subcellularLocation>
        <location evidence="1">Membrane</location>
        <topology evidence="1">Multi-pass membrane protein</topology>
    </subcellularLocation>
</comment>
<feature type="transmembrane region" description="Helical" evidence="9">
    <location>
        <begin position="333"/>
        <end position="350"/>
    </location>
</feature>
<feature type="transmembrane region" description="Helical" evidence="9">
    <location>
        <begin position="63"/>
        <end position="94"/>
    </location>
</feature>
<dbReference type="AlphaFoldDB" id="A0A839E6T1"/>
<organism evidence="10 11">
    <name type="scientific">Halosaccharopolyspora lacisalsi</name>
    <dbReference type="NCBI Taxonomy" id="1000566"/>
    <lineage>
        <taxon>Bacteria</taxon>
        <taxon>Bacillati</taxon>
        <taxon>Actinomycetota</taxon>
        <taxon>Actinomycetes</taxon>
        <taxon>Pseudonocardiales</taxon>
        <taxon>Pseudonocardiaceae</taxon>
        <taxon>Halosaccharopolyspora</taxon>
    </lineage>
</organism>
<dbReference type="GO" id="GO:0005886">
    <property type="term" value="C:plasma membrane"/>
    <property type="evidence" value="ECO:0007669"/>
    <property type="project" value="TreeGrafter"/>
</dbReference>
<evidence type="ECO:0000313" key="11">
    <source>
        <dbReference type="Proteomes" id="UP000569329"/>
    </source>
</evidence>
<sequence>MEKQYGEDVVSPGSGLSPESGEVEEPARASRRAWIGRGLGPVLAVVAYFLLPSGIGHQARGVAAVGVLMAVWWVCEALPLAATALLPIALFPLVGAADIEESTAPYASDIVFLFMGGFMLALAMQRWGLHRRIALRTVLAVGTRPSRVVGGFMLATGFLSMWVSNTATTVVMLPIGLSVLTLVFDRVPTGSEVGAQSDTFKFATCLMLAIAYSASIGSLATLIGTPPNLFMAGFLSETYGIDIGFGQWMLFGLPVAVVLMGVAWLLLTKVLYPTTMSDIPGGRELFRGELDKLGPMNRGERVVGIVFVCTALMWILREPLTQVVPALSSLDDTGIAIIAALVLFAVPVDARRGVFTLDWTSAAKLPWGVLLLFGGGLSLASAIDSSGLDDFIGGSVGALGGVPTFVLVLIAVLAVILLTELTSNTATTATFLPILAGAALGLDLGVMLLAVPAAVAATCAFMMPVATPPNAIVFGSGYVSIPQMVKAGWWLNLVAIVLIPVAVYTLGAWVLGITLG</sequence>
<keyword evidence="6 9" id="KW-0472">Membrane</keyword>
<feature type="compositionally biased region" description="Low complexity" evidence="8">
    <location>
        <begin position="9"/>
        <end position="20"/>
    </location>
</feature>
<feature type="transmembrane region" description="Helical" evidence="9">
    <location>
        <begin position="245"/>
        <end position="267"/>
    </location>
</feature>
<dbReference type="Pfam" id="PF00939">
    <property type="entry name" value="Na_sulph_symp"/>
    <property type="match status" value="1"/>
</dbReference>
<evidence type="ECO:0000313" key="10">
    <source>
        <dbReference type="EMBL" id="MBA8826588.1"/>
    </source>
</evidence>
<feature type="region of interest" description="Disordered" evidence="8">
    <location>
        <begin position="1"/>
        <end position="23"/>
    </location>
</feature>
<keyword evidence="5 9" id="KW-1133">Transmembrane helix</keyword>
<feature type="transmembrane region" description="Helical" evidence="9">
    <location>
        <begin position="430"/>
        <end position="463"/>
    </location>
</feature>
<dbReference type="PANTHER" id="PTHR10283">
    <property type="entry name" value="SOLUTE CARRIER FAMILY 13 MEMBER"/>
    <property type="match status" value="1"/>
</dbReference>
<keyword evidence="11" id="KW-1185">Reference proteome</keyword>
<evidence type="ECO:0000256" key="7">
    <source>
        <dbReference type="ARBA" id="ARBA00031174"/>
    </source>
</evidence>
<evidence type="ECO:0000256" key="4">
    <source>
        <dbReference type="ARBA" id="ARBA00022692"/>
    </source>
</evidence>
<dbReference type="EMBL" id="JACGWZ010000006">
    <property type="protein sequence ID" value="MBA8826588.1"/>
    <property type="molecule type" value="Genomic_DNA"/>
</dbReference>
<feature type="transmembrane region" description="Helical" evidence="9">
    <location>
        <begin position="362"/>
        <end position="383"/>
    </location>
</feature>
<dbReference type="InterPro" id="IPR001898">
    <property type="entry name" value="SLC13A/DASS"/>
</dbReference>
<feature type="transmembrane region" description="Helical" evidence="9">
    <location>
        <begin position="106"/>
        <end position="124"/>
    </location>
</feature>
<dbReference type="GO" id="GO:1905039">
    <property type="term" value="P:carboxylic acid transmembrane transport"/>
    <property type="evidence" value="ECO:0007669"/>
    <property type="project" value="UniProtKB-ARBA"/>
</dbReference>
<accession>A0A839E6T1</accession>
<feature type="transmembrane region" description="Helical" evidence="9">
    <location>
        <begin position="489"/>
        <end position="511"/>
    </location>
</feature>
<comment type="caution">
    <text evidence="10">The sequence shown here is derived from an EMBL/GenBank/DDBJ whole genome shotgun (WGS) entry which is preliminary data.</text>
</comment>
<evidence type="ECO:0000256" key="3">
    <source>
        <dbReference type="ARBA" id="ARBA00020150"/>
    </source>
</evidence>
<dbReference type="Proteomes" id="UP000569329">
    <property type="component" value="Unassembled WGS sequence"/>
</dbReference>
<feature type="transmembrane region" description="Helical" evidence="9">
    <location>
        <begin position="395"/>
        <end position="418"/>
    </location>
</feature>